<feature type="region of interest" description="Disordered" evidence="1">
    <location>
        <begin position="194"/>
        <end position="217"/>
    </location>
</feature>
<feature type="region of interest" description="Disordered" evidence="1">
    <location>
        <begin position="139"/>
        <end position="179"/>
    </location>
</feature>
<dbReference type="AlphaFoldDB" id="A0A7R9V232"/>
<proteinExistence type="predicted"/>
<gene>
    <name evidence="2" type="ORF">CEUR00632_LOCUS1975</name>
</gene>
<sequence length="274" mass="28513">MAPSRDQLHLVVSKAYDTTGVVKQTSVRMITSFSVQASVAKHKAVRRLFKEAAEKALPPVIEEEGIDVLMIQAPRSRDLSPYVIQMLCSAKTAVLVWPPDADAHAIGRHSAASADGNGGDQAASLARDLQTRASINASIGRGSLSHDGSTLSGPVSRAGALRTPDESAPPLAPLHSKALPPLPPTVADGPGSLGCGGGPRTLRSASSMPSGRRGAATGRYSSARYGYLADPPPRADTATEAAMAAMAARVQRRRDAEERATLGALNSQRRGAVL</sequence>
<organism evidence="2">
    <name type="scientific">Chlamydomonas euryale</name>
    <dbReference type="NCBI Taxonomy" id="1486919"/>
    <lineage>
        <taxon>Eukaryota</taxon>
        <taxon>Viridiplantae</taxon>
        <taxon>Chlorophyta</taxon>
        <taxon>core chlorophytes</taxon>
        <taxon>Chlorophyceae</taxon>
        <taxon>CS clade</taxon>
        <taxon>Chlamydomonadales</taxon>
        <taxon>Chlamydomonadaceae</taxon>
        <taxon>Chlamydomonas</taxon>
    </lineage>
</organism>
<accession>A0A7R9V232</accession>
<dbReference type="EMBL" id="HBEC01004335">
    <property type="protein sequence ID" value="CAD8281940.1"/>
    <property type="molecule type" value="Transcribed_RNA"/>
</dbReference>
<name>A0A7R9V232_9CHLO</name>
<evidence type="ECO:0000313" key="2">
    <source>
        <dbReference type="EMBL" id="CAD8281940.1"/>
    </source>
</evidence>
<evidence type="ECO:0000256" key="1">
    <source>
        <dbReference type="SAM" id="MobiDB-lite"/>
    </source>
</evidence>
<reference evidence="2" key="1">
    <citation type="submission" date="2021-01" db="EMBL/GenBank/DDBJ databases">
        <authorList>
            <person name="Corre E."/>
            <person name="Pelletier E."/>
            <person name="Niang G."/>
            <person name="Scheremetjew M."/>
            <person name="Finn R."/>
            <person name="Kale V."/>
            <person name="Holt S."/>
            <person name="Cochrane G."/>
            <person name="Meng A."/>
            <person name="Brown T."/>
            <person name="Cohen L."/>
        </authorList>
    </citation>
    <scope>NUCLEOTIDE SEQUENCE</scope>
    <source>
        <strain evidence="2">CCMP219</strain>
    </source>
</reference>
<protein>
    <submittedName>
        <fullName evidence="2">Uncharacterized protein</fullName>
    </submittedName>
</protein>